<protein>
    <recommendedName>
        <fullName evidence="3">Lipoprotein</fullName>
    </recommendedName>
</protein>
<proteinExistence type="predicted"/>
<sequence length="152" mass="16894">MKRILIAFAIISILTGCYSSGIDYAKFGAGFATGLFVIHEGSHKLSGEIQGDPVHFHGIRSHRDDGMPSNTIQHMSGLFGNALAGEMIIRTAPKKRDPFWTGVLWSSALELFTYPVLRGDSGDFASDINHKNLFRIGFSFHGLSLIWRELRR</sequence>
<organism evidence="2">
    <name type="scientific">viral metagenome</name>
    <dbReference type="NCBI Taxonomy" id="1070528"/>
    <lineage>
        <taxon>unclassified sequences</taxon>
        <taxon>metagenomes</taxon>
        <taxon>organismal metagenomes</taxon>
    </lineage>
</organism>
<evidence type="ECO:0008006" key="3">
    <source>
        <dbReference type="Google" id="ProtNLM"/>
    </source>
</evidence>
<evidence type="ECO:0000313" key="1">
    <source>
        <dbReference type="EMBL" id="QJA58754.1"/>
    </source>
</evidence>
<dbReference type="EMBL" id="MT141338">
    <property type="protein sequence ID" value="QJA58754.1"/>
    <property type="molecule type" value="Genomic_DNA"/>
</dbReference>
<evidence type="ECO:0000313" key="2">
    <source>
        <dbReference type="EMBL" id="QJA71180.1"/>
    </source>
</evidence>
<accession>A0A6M3JMV2</accession>
<dbReference type="PROSITE" id="PS51257">
    <property type="entry name" value="PROKAR_LIPOPROTEIN"/>
    <property type="match status" value="1"/>
</dbReference>
<name>A0A6M3JMV2_9ZZZZ</name>
<gene>
    <name evidence="2" type="ORF">MM415A03348_0008</name>
    <name evidence="1" type="ORF">MM415B01408_0008</name>
</gene>
<reference evidence="2" key="1">
    <citation type="submission" date="2020-03" db="EMBL/GenBank/DDBJ databases">
        <title>The deep terrestrial virosphere.</title>
        <authorList>
            <person name="Holmfeldt K."/>
            <person name="Nilsson E."/>
            <person name="Simone D."/>
            <person name="Lopez-Fernandez M."/>
            <person name="Wu X."/>
            <person name="de Brujin I."/>
            <person name="Lundin D."/>
            <person name="Andersson A."/>
            <person name="Bertilsson S."/>
            <person name="Dopson M."/>
        </authorList>
    </citation>
    <scope>NUCLEOTIDE SEQUENCE</scope>
    <source>
        <strain evidence="2">MM415A03348</strain>
        <strain evidence="1">MM415B01408</strain>
    </source>
</reference>
<dbReference type="AlphaFoldDB" id="A0A6M3JMV2"/>
<dbReference type="EMBL" id="MT141852">
    <property type="protein sequence ID" value="QJA71180.1"/>
    <property type="molecule type" value="Genomic_DNA"/>
</dbReference>